<keyword evidence="2" id="KW-1185">Reference proteome</keyword>
<comment type="caution">
    <text evidence="1">The sequence shown here is derived from an EMBL/GenBank/DDBJ whole genome shotgun (WGS) entry which is preliminary data.</text>
</comment>
<dbReference type="RefSeq" id="WP_134374994.1">
    <property type="nucleotide sequence ID" value="NZ_SOGO01000038.1"/>
</dbReference>
<organism evidence="1 2">
    <name type="scientific">Cryobacterium sandaracinum</name>
    <dbReference type="NCBI Taxonomy" id="1259247"/>
    <lineage>
        <taxon>Bacteria</taxon>
        <taxon>Bacillati</taxon>
        <taxon>Actinomycetota</taxon>
        <taxon>Actinomycetes</taxon>
        <taxon>Micrococcales</taxon>
        <taxon>Microbacteriaceae</taxon>
        <taxon>Cryobacterium</taxon>
    </lineage>
</organism>
<dbReference type="Proteomes" id="UP000297851">
    <property type="component" value="Unassembled WGS sequence"/>
</dbReference>
<gene>
    <name evidence="1" type="ORF">E3T25_14105</name>
</gene>
<evidence type="ECO:0000313" key="2">
    <source>
        <dbReference type="Proteomes" id="UP000297851"/>
    </source>
</evidence>
<reference evidence="1 2" key="1">
    <citation type="submission" date="2019-03" db="EMBL/GenBank/DDBJ databases">
        <title>Genomics of glacier-inhabiting Cryobacterium strains.</title>
        <authorList>
            <person name="Liu Q."/>
            <person name="Xin Y.-H."/>
        </authorList>
    </citation>
    <scope>NUCLEOTIDE SEQUENCE [LARGE SCALE GENOMIC DNA]</scope>
    <source>
        <strain evidence="1 2">TMT2-16</strain>
    </source>
</reference>
<dbReference type="EMBL" id="SOGO01000038">
    <property type="protein sequence ID" value="TFC99922.1"/>
    <property type="molecule type" value="Genomic_DNA"/>
</dbReference>
<name>A0ABY2J4Q5_9MICO</name>
<protein>
    <submittedName>
        <fullName evidence="1">Uncharacterized protein</fullName>
    </submittedName>
</protein>
<evidence type="ECO:0000313" key="1">
    <source>
        <dbReference type="EMBL" id="TFC99922.1"/>
    </source>
</evidence>
<accession>A0ABY2J4Q5</accession>
<sequence length="169" mass="18686">MFVHPLARTDQHLIQDFMLTKIALLLARHAERSEWIFEMRAMDEKAREGSSGGPAFLFVYTVARYYIAVTRTQPEAPADTGRLGKPRSTFVDDFTDAVAANDPQRALSLWVTSPFSVKTGVAAPATQELAFGFIDRLTDSEPAVTANNVADFLPDPFVPVFLGNEKPQP</sequence>
<proteinExistence type="predicted"/>